<dbReference type="InterPro" id="IPR006094">
    <property type="entry name" value="Oxid_FAD_bind_N"/>
</dbReference>
<evidence type="ECO:0000256" key="3">
    <source>
        <dbReference type="ARBA" id="ARBA00022630"/>
    </source>
</evidence>
<name>A0A2C5Y0N2_9HYPO</name>
<keyword evidence="5" id="KW-0560">Oxidoreductase</keyword>
<feature type="domain" description="FAD-binding PCMH-type" evidence="6">
    <location>
        <begin position="59"/>
        <end position="231"/>
    </location>
</feature>
<evidence type="ECO:0000256" key="2">
    <source>
        <dbReference type="ARBA" id="ARBA00005466"/>
    </source>
</evidence>
<dbReference type="Proteomes" id="UP000226192">
    <property type="component" value="Unassembled WGS sequence"/>
</dbReference>
<reference evidence="7 8" key="1">
    <citation type="submission" date="2017-06" db="EMBL/GenBank/DDBJ databases">
        <title>Ant-infecting Ophiocordyceps genomes reveal a high diversity of potential behavioral manipulation genes and a possible major role for enterotoxins.</title>
        <authorList>
            <person name="De Bekker C."/>
            <person name="Evans H.C."/>
            <person name="Brachmann A."/>
            <person name="Hughes D.P."/>
        </authorList>
    </citation>
    <scope>NUCLEOTIDE SEQUENCE [LARGE SCALE GENOMIC DNA]</scope>
    <source>
        <strain evidence="7 8">Map64</strain>
    </source>
</reference>
<dbReference type="InterPro" id="IPR050416">
    <property type="entry name" value="FAD-linked_Oxidoreductase"/>
</dbReference>
<evidence type="ECO:0000259" key="6">
    <source>
        <dbReference type="PROSITE" id="PS51387"/>
    </source>
</evidence>
<keyword evidence="3" id="KW-0285">Flavoprotein</keyword>
<comment type="caution">
    <text evidence="7">The sequence shown here is derived from an EMBL/GenBank/DDBJ whole genome shotgun (WGS) entry which is preliminary data.</text>
</comment>
<evidence type="ECO:0000256" key="5">
    <source>
        <dbReference type="ARBA" id="ARBA00023002"/>
    </source>
</evidence>
<keyword evidence="4" id="KW-0274">FAD</keyword>
<dbReference type="OrthoDB" id="415825at2759"/>
<dbReference type="InterPro" id="IPR012951">
    <property type="entry name" value="BBE"/>
</dbReference>
<dbReference type="GO" id="GO:0071949">
    <property type="term" value="F:FAD binding"/>
    <property type="evidence" value="ECO:0007669"/>
    <property type="project" value="InterPro"/>
</dbReference>
<sequence length="499" mass="54122">MSTPDQSSYTLGASVHDSSCAQDLRCLLLSPVNNWSTRTVVAFPGEIEFDDLTERWTVYDPPTYSAVISPETEEDLLKIVKLATHNNVSFLATGGRHGYGTTLGKLKNGLAIDLSQLRDIIIDQTMGTLTVGPGVRMRDLMVLVHNAGYQIQTGSCTTPSLIGVTLGGGITRWAGIYGLINDALLSARIITASGQFLDVNDKSYPDLFWGLRGAGFNFGIVTKATYQLHKLPDATDGGGNLVNLDMIFPANQTSAYFKLLESYSGSLPARLAVATAIHYDVNASAPSVLANWVYLGPEAEGRKAMAPVLDLLPPVANMSVIPWHELLSVQGFGLDAANCNNGVIRDIYSVNVRKLSADTFEDAFSKMADFYAEYPGGRNSVIELEIFPNQASVSVQDNESAYPWRDAVGNFLFVFSWKQGDSAVADASNHVGQDLRQTFAKSSGYPHLAVYVSYAHGDEPIESIYGAEKLPRLVGLKQHWDPTNVFAYNNAIPTQCEGA</sequence>
<evidence type="ECO:0000256" key="1">
    <source>
        <dbReference type="ARBA" id="ARBA00001974"/>
    </source>
</evidence>
<dbReference type="SUPFAM" id="SSF56176">
    <property type="entry name" value="FAD-binding/transporter-associated domain-like"/>
    <property type="match status" value="1"/>
</dbReference>
<comment type="cofactor">
    <cofactor evidence="1">
        <name>FAD</name>
        <dbReference type="ChEBI" id="CHEBI:57692"/>
    </cofactor>
</comment>
<dbReference type="EMBL" id="NJET01000112">
    <property type="protein sequence ID" value="PHH61213.1"/>
    <property type="molecule type" value="Genomic_DNA"/>
</dbReference>
<dbReference type="InterPro" id="IPR036318">
    <property type="entry name" value="FAD-bd_PCMH-like_sf"/>
</dbReference>
<organism evidence="7 8">
    <name type="scientific">Ophiocordyceps australis</name>
    <dbReference type="NCBI Taxonomy" id="1399860"/>
    <lineage>
        <taxon>Eukaryota</taxon>
        <taxon>Fungi</taxon>
        <taxon>Dikarya</taxon>
        <taxon>Ascomycota</taxon>
        <taxon>Pezizomycotina</taxon>
        <taxon>Sordariomycetes</taxon>
        <taxon>Hypocreomycetidae</taxon>
        <taxon>Hypocreales</taxon>
        <taxon>Ophiocordycipitaceae</taxon>
        <taxon>Ophiocordyceps</taxon>
    </lineage>
</organism>
<evidence type="ECO:0000313" key="8">
    <source>
        <dbReference type="Proteomes" id="UP000226192"/>
    </source>
</evidence>
<dbReference type="Gene3D" id="3.30.465.10">
    <property type="match status" value="1"/>
</dbReference>
<dbReference type="GO" id="GO:0016491">
    <property type="term" value="F:oxidoreductase activity"/>
    <property type="evidence" value="ECO:0007669"/>
    <property type="project" value="UniProtKB-KW"/>
</dbReference>
<dbReference type="PROSITE" id="PS51387">
    <property type="entry name" value="FAD_PCMH"/>
    <property type="match status" value="1"/>
</dbReference>
<proteinExistence type="inferred from homology"/>
<evidence type="ECO:0000313" key="7">
    <source>
        <dbReference type="EMBL" id="PHH61213.1"/>
    </source>
</evidence>
<comment type="similarity">
    <text evidence="2">Belongs to the oxygen-dependent FAD-linked oxidoreductase family.</text>
</comment>
<dbReference type="Pfam" id="PF08031">
    <property type="entry name" value="BBE"/>
    <property type="match status" value="1"/>
</dbReference>
<keyword evidence="8" id="KW-1185">Reference proteome</keyword>
<protein>
    <recommendedName>
        <fullName evidence="6">FAD-binding PCMH-type domain-containing protein</fullName>
    </recommendedName>
</protein>
<gene>
    <name evidence="7" type="ORF">CDD81_694</name>
</gene>
<dbReference type="Gene3D" id="3.40.462.20">
    <property type="match status" value="1"/>
</dbReference>
<dbReference type="Pfam" id="PF01565">
    <property type="entry name" value="FAD_binding_4"/>
    <property type="match status" value="1"/>
</dbReference>
<dbReference type="STRING" id="1399860.A0A2C5Y0N2"/>
<dbReference type="InterPro" id="IPR016166">
    <property type="entry name" value="FAD-bd_PCMH"/>
</dbReference>
<evidence type="ECO:0000256" key="4">
    <source>
        <dbReference type="ARBA" id="ARBA00022827"/>
    </source>
</evidence>
<dbReference type="AlphaFoldDB" id="A0A2C5Y0N2"/>
<dbReference type="PANTHER" id="PTHR42973">
    <property type="entry name" value="BINDING OXIDOREDUCTASE, PUTATIVE (AFU_ORTHOLOGUE AFUA_1G17690)-RELATED"/>
    <property type="match status" value="1"/>
</dbReference>
<accession>A0A2C5Y0N2</accession>
<dbReference type="InterPro" id="IPR016169">
    <property type="entry name" value="FAD-bd_PCMH_sub2"/>
</dbReference>
<dbReference type="PANTHER" id="PTHR42973:SF9">
    <property type="entry name" value="FAD-BINDING PCMH-TYPE DOMAIN-CONTAINING PROTEIN-RELATED"/>
    <property type="match status" value="1"/>
</dbReference>